<dbReference type="EMBL" id="JBHLTR010000002">
    <property type="protein sequence ID" value="MFC0557621.1"/>
    <property type="molecule type" value="Genomic_DNA"/>
</dbReference>
<dbReference type="RefSeq" id="WP_273845298.1">
    <property type="nucleotide sequence ID" value="NZ_JAQQWT010000012.1"/>
</dbReference>
<organism evidence="2 3">
    <name type="scientific">Halalkalibacter alkalisediminis</name>
    <dbReference type="NCBI Taxonomy" id="935616"/>
    <lineage>
        <taxon>Bacteria</taxon>
        <taxon>Bacillati</taxon>
        <taxon>Bacillota</taxon>
        <taxon>Bacilli</taxon>
        <taxon>Bacillales</taxon>
        <taxon>Bacillaceae</taxon>
        <taxon>Halalkalibacter</taxon>
    </lineage>
</organism>
<comment type="caution">
    <text evidence="2">The sequence shown here is derived from an EMBL/GenBank/DDBJ whole genome shotgun (WGS) entry which is preliminary data.</text>
</comment>
<name>A0ABV6NA79_9BACI</name>
<keyword evidence="3" id="KW-1185">Reference proteome</keyword>
<accession>A0ABV6NA79</accession>
<protein>
    <submittedName>
        <fullName evidence="2">Uncharacterized protein</fullName>
    </submittedName>
</protein>
<gene>
    <name evidence="2" type="ORF">ACFFH4_00960</name>
</gene>
<keyword evidence="1" id="KW-0812">Transmembrane</keyword>
<feature type="transmembrane region" description="Helical" evidence="1">
    <location>
        <begin position="7"/>
        <end position="27"/>
    </location>
</feature>
<evidence type="ECO:0000256" key="1">
    <source>
        <dbReference type="SAM" id="Phobius"/>
    </source>
</evidence>
<sequence>MNSFLKYRSLFILGLILFIIGLIWFLGERAESFSEPQEALFHWDEQFMLIPADQMNDEALFFFIKRQGGNLIYGLISSNHHMEVNGIQAIQLDLNMVLEKNIIETYKLEEQSLWYFHSDTQLEDSELTLVDSNTNGMILDTYSDR</sequence>
<keyword evidence="1" id="KW-1133">Transmembrane helix</keyword>
<proteinExistence type="predicted"/>
<keyword evidence="1" id="KW-0472">Membrane</keyword>
<evidence type="ECO:0000313" key="2">
    <source>
        <dbReference type="EMBL" id="MFC0557621.1"/>
    </source>
</evidence>
<reference evidence="2 3" key="1">
    <citation type="submission" date="2024-09" db="EMBL/GenBank/DDBJ databases">
        <authorList>
            <person name="Sun Q."/>
            <person name="Mori K."/>
        </authorList>
    </citation>
    <scope>NUCLEOTIDE SEQUENCE [LARGE SCALE GENOMIC DNA]</scope>
    <source>
        <strain evidence="2 3">NCAIM B.02301</strain>
    </source>
</reference>
<evidence type="ECO:0000313" key="3">
    <source>
        <dbReference type="Proteomes" id="UP001589833"/>
    </source>
</evidence>
<dbReference type="Proteomes" id="UP001589833">
    <property type="component" value="Unassembled WGS sequence"/>
</dbReference>